<dbReference type="Gene3D" id="3.40.630.10">
    <property type="entry name" value="Zn peptidases"/>
    <property type="match status" value="1"/>
</dbReference>
<evidence type="ECO:0000313" key="1">
    <source>
        <dbReference type="EMBL" id="STY70178.1"/>
    </source>
</evidence>
<reference evidence="1 2" key="1">
    <citation type="submission" date="2018-06" db="EMBL/GenBank/DDBJ databases">
        <authorList>
            <consortium name="Pathogen Informatics"/>
            <person name="Doyle S."/>
        </authorList>
    </citation>
    <scope>NUCLEOTIDE SEQUENCE [LARGE SCALE GENOMIC DNA]</scope>
    <source>
        <strain evidence="1 2">NCTC10571</strain>
    </source>
</reference>
<sequence>MEKILIKGAGDLASGIAWRLQRAGFPIIMTEIEKPLTVRLTVSYSNAVYENEVNIEGIKGKLVNSYQEAQEVIAQDKIAVIVDENADIAKEYKPDIIIDATMAKKNINTKIDDAPIVIAVGPGFTAKKDCDYVIETKRGHFLGKVIEEGSAIKNTGVPGNIGGYTVERIIRANGEGVFKSVAKIGDFVKKGDIVAYVDDREVTALIDGIVRGMLHDGIVVTDKMKCGDIDPRAEQSHCFSISDKSRAIGGGALEAVLYGLKNLRKQGKK</sequence>
<name>A0A378NW25_9FIRM</name>
<dbReference type="AlphaFoldDB" id="A0A378NW25"/>
<dbReference type="EMBL" id="UGPP01000001">
    <property type="protein sequence ID" value="STY70178.1"/>
    <property type="molecule type" value="Genomic_DNA"/>
</dbReference>
<dbReference type="STRING" id="1122216.GCA_000423385_01774"/>
<proteinExistence type="predicted"/>
<dbReference type="Proteomes" id="UP000255234">
    <property type="component" value="Unassembled WGS sequence"/>
</dbReference>
<accession>A0A378NW25</accession>
<protein>
    <submittedName>
        <fullName evidence="1">Selenium-dependent molybdenum hydroxylase system protein, YqeB family</fullName>
    </submittedName>
</protein>
<dbReference type="NCBIfam" id="TIGR03309">
    <property type="entry name" value="matur_yqeB"/>
    <property type="match status" value="1"/>
</dbReference>
<organism evidence="1 2">
    <name type="scientific">Megamonas hypermegale</name>
    <dbReference type="NCBI Taxonomy" id="158847"/>
    <lineage>
        <taxon>Bacteria</taxon>
        <taxon>Bacillati</taxon>
        <taxon>Bacillota</taxon>
        <taxon>Negativicutes</taxon>
        <taxon>Selenomonadales</taxon>
        <taxon>Selenomonadaceae</taxon>
        <taxon>Megamonas</taxon>
    </lineage>
</organism>
<evidence type="ECO:0000313" key="2">
    <source>
        <dbReference type="Proteomes" id="UP000255234"/>
    </source>
</evidence>
<gene>
    <name evidence="1" type="ORF">NCTC10571_00291</name>
</gene>
<dbReference type="RefSeq" id="WP_115150913.1">
    <property type="nucleotide sequence ID" value="NZ_UGPP01000001.1"/>
</dbReference>
<dbReference type="InterPro" id="IPR017695">
    <property type="entry name" value="Se-dep_Mo_hydrolase_YqeB"/>
</dbReference>